<feature type="non-terminal residue" evidence="5">
    <location>
        <position position="1"/>
    </location>
</feature>
<reference evidence="5" key="1">
    <citation type="journal article" date="2015" name="PLoS ONE">
        <title>An Insight into the Sialome of the Lone Star Tick, Amblyomma americanum, with a Glimpse on Its Time Dependent Gene Expression.</title>
        <authorList>
            <person name="Karim S."/>
            <person name="Ribeiro J.M."/>
        </authorList>
    </citation>
    <scope>NUCLEOTIDE SEQUENCE</scope>
    <source>
        <tissue evidence="5">Salivary gland</tissue>
    </source>
</reference>
<feature type="signal peptide" evidence="3">
    <location>
        <begin position="1"/>
        <end position="17"/>
    </location>
</feature>
<dbReference type="InterPro" id="IPR029277">
    <property type="entry name" value="SVWC_dom"/>
</dbReference>
<proteinExistence type="evidence at transcript level"/>
<dbReference type="Pfam" id="PF15430">
    <property type="entry name" value="SVWC"/>
    <property type="match status" value="1"/>
</dbReference>
<organism evidence="5">
    <name type="scientific">Amblyomma americanum</name>
    <name type="common">Lone star tick</name>
    <dbReference type="NCBI Taxonomy" id="6943"/>
    <lineage>
        <taxon>Eukaryota</taxon>
        <taxon>Metazoa</taxon>
        <taxon>Ecdysozoa</taxon>
        <taxon>Arthropoda</taxon>
        <taxon>Chelicerata</taxon>
        <taxon>Arachnida</taxon>
        <taxon>Acari</taxon>
        <taxon>Parasitiformes</taxon>
        <taxon>Ixodida</taxon>
        <taxon>Ixodoidea</taxon>
        <taxon>Ixodidae</taxon>
        <taxon>Amblyomminae</taxon>
        <taxon>Amblyomma</taxon>
    </lineage>
</organism>
<dbReference type="AlphaFoldDB" id="A0A0C9RR57"/>
<dbReference type="GO" id="GO:0005576">
    <property type="term" value="C:extracellular region"/>
    <property type="evidence" value="ECO:0007669"/>
    <property type="project" value="UniProtKB-SubCell"/>
</dbReference>
<evidence type="ECO:0000256" key="3">
    <source>
        <dbReference type="SAM" id="SignalP"/>
    </source>
</evidence>
<evidence type="ECO:0000259" key="4">
    <source>
        <dbReference type="Pfam" id="PF15430"/>
    </source>
</evidence>
<feature type="chain" id="PRO_5002202734" evidence="3">
    <location>
        <begin position="18"/>
        <end position="104"/>
    </location>
</feature>
<evidence type="ECO:0000256" key="2">
    <source>
        <dbReference type="ARBA" id="ARBA00022525"/>
    </source>
</evidence>
<accession>A0A0C9RR57</accession>
<feature type="domain" description="Single" evidence="4">
    <location>
        <begin position="38"/>
        <end position="103"/>
    </location>
</feature>
<keyword evidence="2" id="KW-0964">Secreted</keyword>
<dbReference type="EMBL" id="GBZX01003094">
    <property type="protein sequence ID" value="JAG89646.1"/>
    <property type="molecule type" value="mRNA"/>
</dbReference>
<evidence type="ECO:0000256" key="1">
    <source>
        <dbReference type="ARBA" id="ARBA00004613"/>
    </source>
</evidence>
<name>A0A0C9RR57_AMBAM</name>
<evidence type="ECO:0000313" key="5">
    <source>
        <dbReference type="EMBL" id="JAG89646.1"/>
    </source>
</evidence>
<protein>
    <submittedName>
        <fullName evidence="5">Putative 8.9kda 1 8.9 kDa family</fullName>
    </submittedName>
</protein>
<comment type="subcellular location">
    <subcellularLocation>
        <location evidence="1">Secreted</location>
    </subcellularLocation>
</comment>
<sequence length="104" mass="11132">LSMLKLAGIAFLMATYTDHIAVHAIAFVPVSMLNSTICIYHNESVENGHAVALTTPCEKIKCNADDKNVTVTGCPPPDPFLQAIGEINLSRGPGNPWPLCCPKL</sequence>
<keyword evidence="3" id="KW-0732">Signal</keyword>